<evidence type="ECO:0000256" key="1">
    <source>
        <dbReference type="PIRNR" id="PIRNR000915"/>
    </source>
</evidence>
<feature type="active site" description="Proton donor" evidence="2">
    <location>
        <position position="56"/>
    </location>
</feature>
<reference evidence="5" key="1">
    <citation type="submission" date="2022-05" db="EMBL/GenBank/DDBJ databases">
        <authorList>
            <person name="Okamura Y."/>
        </authorList>
    </citation>
    <scope>NUCLEOTIDE SEQUENCE</scope>
</reference>
<keyword evidence="4" id="KW-0460">Magnesium</keyword>
<dbReference type="Pfam" id="PF13242">
    <property type="entry name" value="Hydrolase_like"/>
    <property type="match status" value="1"/>
</dbReference>
<evidence type="ECO:0000256" key="3">
    <source>
        <dbReference type="PIRSR" id="PIRSR000915-2"/>
    </source>
</evidence>
<dbReference type="InterPro" id="IPR023214">
    <property type="entry name" value="HAD_sf"/>
</dbReference>
<dbReference type="GO" id="GO:0016791">
    <property type="term" value="F:phosphatase activity"/>
    <property type="evidence" value="ECO:0007669"/>
    <property type="project" value="TreeGrafter"/>
</dbReference>
<feature type="binding site" evidence="3">
    <location>
        <position position="245"/>
    </location>
    <ligand>
        <name>substrate</name>
    </ligand>
</feature>
<dbReference type="PANTHER" id="PTHR19288">
    <property type="entry name" value="4-NITROPHENYLPHOSPHATASE-RELATED"/>
    <property type="match status" value="1"/>
</dbReference>
<comment type="caution">
    <text evidence="5">The sequence shown here is derived from an EMBL/GenBank/DDBJ whole genome shotgun (WGS) entry which is preliminary data.</text>
</comment>
<feature type="binding site" evidence="4">
    <location>
        <position position="271"/>
    </location>
    <ligand>
        <name>Mg(2+)</name>
        <dbReference type="ChEBI" id="CHEBI:18420"/>
    </ligand>
</feature>
<dbReference type="SUPFAM" id="SSF56784">
    <property type="entry name" value="HAD-like"/>
    <property type="match status" value="1"/>
</dbReference>
<evidence type="ECO:0000313" key="6">
    <source>
        <dbReference type="Proteomes" id="UP001152562"/>
    </source>
</evidence>
<dbReference type="PIRSF" id="PIRSF000915">
    <property type="entry name" value="PGP-type_phosphatase"/>
    <property type="match status" value="1"/>
</dbReference>
<evidence type="ECO:0000313" key="5">
    <source>
        <dbReference type="EMBL" id="CAH4037956.1"/>
    </source>
</evidence>
<dbReference type="Pfam" id="PF13344">
    <property type="entry name" value="Hydrolase_6"/>
    <property type="match status" value="1"/>
</dbReference>
<accession>A0A9P0XKR7</accession>
<dbReference type="EMBL" id="CALOZG010000085">
    <property type="protein sequence ID" value="CAH4037956.1"/>
    <property type="molecule type" value="Genomic_DNA"/>
</dbReference>
<dbReference type="InterPro" id="IPR036412">
    <property type="entry name" value="HAD-like_sf"/>
</dbReference>
<keyword evidence="1" id="KW-0378">Hydrolase</keyword>
<feature type="active site" description="Nucleophile" evidence="2">
    <location>
        <position position="54"/>
    </location>
</feature>
<comment type="similarity">
    <text evidence="1">Belongs to the HAD-like hydrolase superfamily.</text>
</comment>
<dbReference type="NCBIfam" id="TIGR01460">
    <property type="entry name" value="HAD-SF-IIA"/>
    <property type="match status" value="1"/>
</dbReference>
<keyword evidence="4" id="KW-0479">Metal-binding</keyword>
<evidence type="ECO:0000256" key="2">
    <source>
        <dbReference type="PIRSR" id="PIRSR000915-1"/>
    </source>
</evidence>
<feature type="binding site" evidence="3">
    <location>
        <begin position="86"/>
        <end position="88"/>
    </location>
    <ligand>
        <name>substrate</name>
    </ligand>
</feature>
<dbReference type="Gene3D" id="3.40.50.1000">
    <property type="entry name" value="HAD superfamily/HAD-like"/>
    <property type="match status" value="2"/>
</dbReference>
<comment type="cofactor">
    <cofactor evidence="4">
        <name>Mg(2+)</name>
        <dbReference type="ChEBI" id="CHEBI:18420"/>
    </cofactor>
    <text evidence="4">Divalent metal ions. Mg(2+) is the most effective.</text>
</comment>
<dbReference type="CDD" id="cd07508">
    <property type="entry name" value="HAD_Pase_UmpH-like"/>
    <property type="match status" value="1"/>
</dbReference>
<evidence type="ECO:0008006" key="7">
    <source>
        <dbReference type="Google" id="ProtNLM"/>
    </source>
</evidence>
<feature type="binding site" evidence="4">
    <location>
        <position position="54"/>
    </location>
    <ligand>
        <name>Mg(2+)</name>
        <dbReference type="ChEBI" id="CHEBI:18420"/>
    </ligand>
</feature>
<dbReference type="GO" id="GO:0005737">
    <property type="term" value="C:cytoplasm"/>
    <property type="evidence" value="ECO:0007669"/>
    <property type="project" value="TreeGrafter"/>
</dbReference>
<organism evidence="5 6">
    <name type="scientific">Pieris brassicae</name>
    <name type="common">White butterfly</name>
    <name type="synonym">Large white butterfly</name>
    <dbReference type="NCBI Taxonomy" id="7116"/>
    <lineage>
        <taxon>Eukaryota</taxon>
        <taxon>Metazoa</taxon>
        <taxon>Ecdysozoa</taxon>
        <taxon>Arthropoda</taxon>
        <taxon>Hexapoda</taxon>
        <taxon>Insecta</taxon>
        <taxon>Pterygota</taxon>
        <taxon>Neoptera</taxon>
        <taxon>Endopterygota</taxon>
        <taxon>Lepidoptera</taxon>
        <taxon>Glossata</taxon>
        <taxon>Ditrysia</taxon>
        <taxon>Papilionoidea</taxon>
        <taxon>Pieridae</taxon>
        <taxon>Pierinae</taxon>
        <taxon>Pieris</taxon>
    </lineage>
</organism>
<dbReference type="AlphaFoldDB" id="A0A9P0XKR7"/>
<dbReference type="PANTHER" id="PTHR19288:SF4">
    <property type="entry name" value="RE04130P-RELATED"/>
    <property type="match status" value="1"/>
</dbReference>
<dbReference type="InterPro" id="IPR006357">
    <property type="entry name" value="HAD-SF_hydro_IIA"/>
</dbReference>
<proteinExistence type="inferred from homology"/>
<dbReference type="Proteomes" id="UP001152562">
    <property type="component" value="Unassembled WGS sequence"/>
</dbReference>
<keyword evidence="6" id="KW-1185">Reference proteome</keyword>
<dbReference type="GO" id="GO:0046872">
    <property type="term" value="F:metal ion binding"/>
    <property type="evidence" value="ECO:0007669"/>
    <property type="project" value="UniProtKB-KW"/>
</dbReference>
<gene>
    <name evidence="5" type="ORF">PIBRA_LOCUS13564</name>
</gene>
<protein>
    <recommendedName>
        <fullName evidence="7">4-nitrophenylphosphatase</fullName>
    </recommendedName>
</protein>
<feature type="binding site" evidence="4">
    <location>
        <position position="56"/>
    </location>
    <ligand>
        <name>Mg(2+)</name>
        <dbReference type="ChEBI" id="CHEBI:18420"/>
    </ligand>
</feature>
<evidence type="ECO:0000256" key="4">
    <source>
        <dbReference type="PIRSR" id="PIRSR000915-3"/>
    </source>
</evidence>
<sequence>MIYASAVHSWTRFGAHVSASFNLKLKKMLPINLNKVNSDEFKQFIDSFDHVFSDCDGVIWNKDPLPGSGDFFNLMKKFGKTVHFVSNNSLRSKENYEKQFQNAGIDNGYVNLTVPSTAIAEYLKSVNFNKFVYCVSCPETISVLTSNGFKCKEGPEQISDYYGDFLQYTEDDEDIGAVVFDSDFKVNLPKLYKAITYLERSDVIFLSGATDKYVPLKPDRLTLGTGIFTQIVCEESKRSPIQLGKPGREFGEFAMKRANVTEPSRVLFIGDMIEQDIGLGKNVGFKTLLVLTHRTKEEMQSHTIKPDFFADSLGSLIPQLNMALN</sequence>
<name>A0A9P0XKR7_PIEBR</name>